<reference evidence="2" key="1">
    <citation type="journal article" date="2020" name="Stud. Mycol.">
        <title>101 Dothideomycetes genomes: a test case for predicting lifestyles and emergence of pathogens.</title>
        <authorList>
            <person name="Haridas S."/>
            <person name="Albert R."/>
            <person name="Binder M."/>
            <person name="Bloem J."/>
            <person name="Labutti K."/>
            <person name="Salamov A."/>
            <person name="Andreopoulos B."/>
            <person name="Baker S."/>
            <person name="Barry K."/>
            <person name="Bills G."/>
            <person name="Bluhm B."/>
            <person name="Cannon C."/>
            <person name="Castanera R."/>
            <person name="Culley D."/>
            <person name="Daum C."/>
            <person name="Ezra D."/>
            <person name="Gonzalez J."/>
            <person name="Henrissat B."/>
            <person name="Kuo A."/>
            <person name="Liang C."/>
            <person name="Lipzen A."/>
            <person name="Lutzoni F."/>
            <person name="Magnuson J."/>
            <person name="Mondo S."/>
            <person name="Nolan M."/>
            <person name="Ohm R."/>
            <person name="Pangilinan J."/>
            <person name="Park H.-J."/>
            <person name="Ramirez L."/>
            <person name="Alfaro M."/>
            <person name="Sun H."/>
            <person name="Tritt A."/>
            <person name="Yoshinaga Y."/>
            <person name="Zwiers L.-H."/>
            <person name="Turgeon B."/>
            <person name="Goodwin S."/>
            <person name="Spatafora J."/>
            <person name="Crous P."/>
            <person name="Grigoriev I."/>
        </authorList>
    </citation>
    <scope>NUCLEOTIDE SEQUENCE</scope>
    <source>
        <strain evidence="2">CBS 269.34</strain>
    </source>
</reference>
<sequence length="121" mass="13575">MLHSRVAVTGASAMRLGIAPQLMGLRRAAGLGGRRGYVEYQPPNKPEGKSQTERNAHRAFYSTFGSPILKTFLGALFTYQLIYWGWMKLESLDIKDEKSAEISKLEDELRALTEKKQAEKA</sequence>
<accession>A0A6A6R4S0</accession>
<name>A0A6A6R4S0_9PEZI</name>
<dbReference type="Proteomes" id="UP000799750">
    <property type="component" value="Unassembled WGS sequence"/>
</dbReference>
<feature type="transmembrane region" description="Helical" evidence="1">
    <location>
        <begin position="68"/>
        <end position="86"/>
    </location>
</feature>
<proteinExistence type="predicted"/>
<keyword evidence="3" id="KW-1185">Reference proteome</keyword>
<keyword evidence="1" id="KW-1133">Transmembrane helix</keyword>
<organism evidence="2 3">
    <name type="scientific">Lophium mytilinum</name>
    <dbReference type="NCBI Taxonomy" id="390894"/>
    <lineage>
        <taxon>Eukaryota</taxon>
        <taxon>Fungi</taxon>
        <taxon>Dikarya</taxon>
        <taxon>Ascomycota</taxon>
        <taxon>Pezizomycotina</taxon>
        <taxon>Dothideomycetes</taxon>
        <taxon>Pleosporomycetidae</taxon>
        <taxon>Mytilinidiales</taxon>
        <taxon>Mytilinidiaceae</taxon>
        <taxon>Lophium</taxon>
    </lineage>
</organism>
<keyword evidence="1" id="KW-0812">Transmembrane</keyword>
<protein>
    <submittedName>
        <fullName evidence="2">Uncharacterized protein</fullName>
    </submittedName>
</protein>
<dbReference type="OrthoDB" id="2120024at2759"/>
<dbReference type="EMBL" id="MU004184">
    <property type="protein sequence ID" value="KAF2499466.1"/>
    <property type="molecule type" value="Genomic_DNA"/>
</dbReference>
<evidence type="ECO:0000313" key="2">
    <source>
        <dbReference type="EMBL" id="KAF2499466.1"/>
    </source>
</evidence>
<gene>
    <name evidence="2" type="ORF">BU16DRAFT_614890</name>
</gene>
<evidence type="ECO:0000256" key="1">
    <source>
        <dbReference type="SAM" id="Phobius"/>
    </source>
</evidence>
<keyword evidence="1" id="KW-0472">Membrane</keyword>
<evidence type="ECO:0000313" key="3">
    <source>
        <dbReference type="Proteomes" id="UP000799750"/>
    </source>
</evidence>
<dbReference type="AlphaFoldDB" id="A0A6A6R4S0"/>